<reference evidence="1" key="1">
    <citation type="submission" date="2014-11" db="EMBL/GenBank/DDBJ databases">
        <authorList>
            <person name="Amaro Gonzalez C."/>
        </authorList>
    </citation>
    <scope>NUCLEOTIDE SEQUENCE</scope>
</reference>
<proteinExistence type="predicted"/>
<evidence type="ECO:0000313" key="1">
    <source>
        <dbReference type="EMBL" id="JAH18742.1"/>
    </source>
</evidence>
<dbReference type="EMBL" id="GBXM01089835">
    <property type="protein sequence ID" value="JAH18742.1"/>
    <property type="molecule type" value="Transcribed_RNA"/>
</dbReference>
<name>A0A0E9QQL4_ANGAN</name>
<organism evidence="1">
    <name type="scientific">Anguilla anguilla</name>
    <name type="common">European freshwater eel</name>
    <name type="synonym">Muraena anguilla</name>
    <dbReference type="NCBI Taxonomy" id="7936"/>
    <lineage>
        <taxon>Eukaryota</taxon>
        <taxon>Metazoa</taxon>
        <taxon>Chordata</taxon>
        <taxon>Craniata</taxon>
        <taxon>Vertebrata</taxon>
        <taxon>Euteleostomi</taxon>
        <taxon>Actinopterygii</taxon>
        <taxon>Neopterygii</taxon>
        <taxon>Teleostei</taxon>
        <taxon>Anguilliformes</taxon>
        <taxon>Anguillidae</taxon>
        <taxon>Anguilla</taxon>
    </lineage>
</organism>
<reference evidence="1" key="2">
    <citation type="journal article" date="2015" name="Fish Shellfish Immunol.">
        <title>Early steps in the European eel (Anguilla anguilla)-Vibrio vulnificus interaction in the gills: Role of the RtxA13 toxin.</title>
        <authorList>
            <person name="Callol A."/>
            <person name="Pajuelo D."/>
            <person name="Ebbesson L."/>
            <person name="Teles M."/>
            <person name="MacKenzie S."/>
            <person name="Amaro C."/>
        </authorList>
    </citation>
    <scope>NUCLEOTIDE SEQUENCE</scope>
</reference>
<protein>
    <submittedName>
        <fullName evidence="1">Uncharacterized protein</fullName>
    </submittedName>
</protein>
<sequence length="39" mass="4805">MTLLHRVQYHIHSAPLSWVWVWYWNLCKTVCSGMREKED</sequence>
<accession>A0A0E9QQL4</accession>
<dbReference type="AlphaFoldDB" id="A0A0E9QQL4"/>